<sequence>MPDHWKNEYPFLRTTGFAWVEPTLKVIFAALCMVAFGSRSLDYRWKKMSKKEKHHESYLERISQRVQSLTIITTLLLPTIVTLLTADPPSWSLVRYNEPFTQWCLWTAFGLLLGGVIVGVAEMYMLATYTRRWGKEVAMATRFRVWCGLILLSYPFFATFSAILIGTIGLAHASWHSDSGLHAAVGALVVIVLPSSLLLPLGLRSLPVSKAQQRETQCPNQSYVQPRRQADIEAAITNGHSESLRVT</sequence>
<evidence type="ECO:0000256" key="1">
    <source>
        <dbReference type="SAM" id="Phobius"/>
    </source>
</evidence>
<accession>A0A165E2Y2</accession>
<feature type="transmembrane region" description="Helical" evidence="1">
    <location>
        <begin position="106"/>
        <end position="127"/>
    </location>
</feature>
<reference evidence="2 3" key="1">
    <citation type="journal article" date="2016" name="Mol. Biol. Evol.">
        <title>Comparative Genomics of Early-Diverging Mushroom-Forming Fungi Provides Insights into the Origins of Lignocellulose Decay Capabilities.</title>
        <authorList>
            <person name="Nagy L.G."/>
            <person name="Riley R."/>
            <person name="Tritt A."/>
            <person name="Adam C."/>
            <person name="Daum C."/>
            <person name="Floudas D."/>
            <person name="Sun H."/>
            <person name="Yadav J.S."/>
            <person name="Pangilinan J."/>
            <person name="Larsson K.H."/>
            <person name="Matsuura K."/>
            <person name="Barry K."/>
            <person name="Labutti K."/>
            <person name="Kuo R."/>
            <person name="Ohm R.A."/>
            <person name="Bhattacharya S.S."/>
            <person name="Shirouzu T."/>
            <person name="Yoshinaga Y."/>
            <person name="Martin F.M."/>
            <person name="Grigoriev I.V."/>
            <person name="Hibbett D.S."/>
        </authorList>
    </citation>
    <scope>NUCLEOTIDE SEQUENCE [LARGE SCALE GENOMIC DNA]</scope>
    <source>
        <strain evidence="2 3">HHB12029</strain>
    </source>
</reference>
<dbReference type="AlphaFoldDB" id="A0A165E2Y2"/>
<feature type="transmembrane region" description="Helical" evidence="1">
    <location>
        <begin position="148"/>
        <end position="175"/>
    </location>
</feature>
<dbReference type="InParanoid" id="A0A165E2Y2"/>
<name>A0A165E2Y2_EXIGL</name>
<keyword evidence="1" id="KW-1133">Transmembrane helix</keyword>
<dbReference type="EMBL" id="KV426171">
    <property type="protein sequence ID" value="KZV85954.1"/>
    <property type="molecule type" value="Genomic_DNA"/>
</dbReference>
<dbReference type="OrthoDB" id="2640035at2759"/>
<keyword evidence="3" id="KW-1185">Reference proteome</keyword>
<proteinExistence type="predicted"/>
<feature type="transmembrane region" description="Helical" evidence="1">
    <location>
        <begin position="66"/>
        <end position="86"/>
    </location>
</feature>
<feature type="transmembrane region" description="Helical" evidence="1">
    <location>
        <begin position="181"/>
        <end position="203"/>
    </location>
</feature>
<dbReference type="Proteomes" id="UP000077266">
    <property type="component" value="Unassembled WGS sequence"/>
</dbReference>
<organism evidence="2 3">
    <name type="scientific">Exidia glandulosa HHB12029</name>
    <dbReference type="NCBI Taxonomy" id="1314781"/>
    <lineage>
        <taxon>Eukaryota</taxon>
        <taxon>Fungi</taxon>
        <taxon>Dikarya</taxon>
        <taxon>Basidiomycota</taxon>
        <taxon>Agaricomycotina</taxon>
        <taxon>Agaricomycetes</taxon>
        <taxon>Auriculariales</taxon>
        <taxon>Exidiaceae</taxon>
        <taxon>Exidia</taxon>
    </lineage>
</organism>
<evidence type="ECO:0008006" key="4">
    <source>
        <dbReference type="Google" id="ProtNLM"/>
    </source>
</evidence>
<keyword evidence="1" id="KW-0812">Transmembrane</keyword>
<keyword evidence="1" id="KW-0472">Membrane</keyword>
<gene>
    <name evidence="2" type="ORF">EXIGLDRAFT_841124</name>
</gene>
<evidence type="ECO:0000313" key="2">
    <source>
        <dbReference type="EMBL" id="KZV85954.1"/>
    </source>
</evidence>
<protein>
    <recommendedName>
        <fullName evidence="4">Transmembrane protein</fullName>
    </recommendedName>
</protein>
<evidence type="ECO:0000313" key="3">
    <source>
        <dbReference type="Proteomes" id="UP000077266"/>
    </source>
</evidence>
<feature type="transmembrane region" description="Helical" evidence="1">
    <location>
        <begin position="26"/>
        <end position="45"/>
    </location>
</feature>